<dbReference type="Proteomes" id="UP000295008">
    <property type="component" value="Unassembled WGS sequence"/>
</dbReference>
<proteinExistence type="predicted"/>
<dbReference type="SUPFAM" id="SSF54862">
    <property type="entry name" value="4Fe-4S ferredoxins"/>
    <property type="match status" value="1"/>
</dbReference>
<name>A0A4V2QCM8_HYDET</name>
<evidence type="ECO:0000313" key="2">
    <source>
        <dbReference type="EMBL" id="TCL60897.1"/>
    </source>
</evidence>
<dbReference type="RefSeq" id="WP_132016355.1">
    <property type="nucleotide sequence ID" value="NZ_SLUN01000035.1"/>
</dbReference>
<dbReference type="Pfam" id="PF13237">
    <property type="entry name" value="Fer4_10"/>
    <property type="match status" value="1"/>
</dbReference>
<dbReference type="EMBL" id="SLUN01000035">
    <property type="protein sequence ID" value="TCL60897.1"/>
    <property type="molecule type" value="Genomic_DNA"/>
</dbReference>
<dbReference type="OrthoDB" id="9795268at2"/>
<evidence type="ECO:0000313" key="3">
    <source>
        <dbReference type="Proteomes" id="UP000295008"/>
    </source>
</evidence>
<sequence length="240" mass="26541">MTMRKIIQIDEEKCNGCGLCVPSCAEGALQIIDGKARLVKDQYCDGLGACLGECPQGALQIIERDADEFNEDAVHQHLSKRSAGREPVKHAGCPGSRMMVLREEPVSQPEQGLSSGPRPELRQWPVQLELVPVTAPYFKDADLLIAADCVPFAYPDFHRRFLKGRSLIIGCPKLDDSQGYLEKLTEIFRKNDLNSVTVAHMEVPCCFGLVRLVKEALQRSGAQVPFYEATITINGEIQQA</sequence>
<dbReference type="InterPro" id="IPR052911">
    <property type="entry name" value="Corrinoid_activation_enz"/>
</dbReference>
<dbReference type="PANTHER" id="PTHR42895:SF1">
    <property type="entry name" value="IRON-SULFUR CLUSTER PROTEIN"/>
    <property type="match status" value="1"/>
</dbReference>
<keyword evidence="3" id="KW-1185">Reference proteome</keyword>
<evidence type="ECO:0000259" key="1">
    <source>
        <dbReference type="PROSITE" id="PS51379"/>
    </source>
</evidence>
<protein>
    <submittedName>
        <fullName evidence="2">4Fe-4S binding protein</fullName>
    </submittedName>
</protein>
<dbReference type="Gene3D" id="3.30.70.20">
    <property type="match status" value="1"/>
</dbReference>
<reference evidence="2 3" key="1">
    <citation type="submission" date="2019-03" db="EMBL/GenBank/DDBJ databases">
        <title>Genomic Encyclopedia of Type Strains, Phase IV (KMG-IV): sequencing the most valuable type-strain genomes for metagenomic binning, comparative biology and taxonomic classification.</title>
        <authorList>
            <person name="Goeker M."/>
        </authorList>
    </citation>
    <scope>NUCLEOTIDE SEQUENCE [LARGE SCALE GENOMIC DNA]</scope>
    <source>
        <strain evidence="2 3">LX-B</strain>
    </source>
</reference>
<feature type="domain" description="4Fe-4S ferredoxin-type" evidence="1">
    <location>
        <begin position="35"/>
        <end position="64"/>
    </location>
</feature>
<organism evidence="2 3">
    <name type="scientific">Hydrogenispora ethanolica</name>
    <dbReference type="NCBI Taxonomy" id="1082276"/>
    <lineage>
        <taxon>Bacteria</taxon>
        <taxon>Bacillati</taxon>
        <taxon>Bacillota</taxon>
        <taxon>Hydrogenispora</taxon>
    </lineage>
</organism>
<gene>
    <name evidence="2" type="ORF">EDC14_103556</name>
</gene>
<accession>A0A4V2QCM8</accession>
<dbReference type="InterPro" id="IPR017896">
    <property type="entry name" value="4Fe4S_Fe-S-bd"/>
</dbReference>
<dbReference type="AlphaFoldDB" id="A0A4V2QCM8"/>
<feature type="domain" description="4Fe-4S ferredoxin-type" evidence="1">
    <location>
        <begin position="5"/>
        <end position="34"/>
    </location>
</feature>
<dbReference type="PROSITE" id="PS51379">
    <property type="entry name" value="4FE4S_FER_2"/>
    <property type="match status" value="2"/>
</dbReference>
<dbReference type="PANTHER" id="PTHR42895">
    <property type="entry name" value="IRON-SULFUR CLUSTER-BINDING PROTEIN-RELATED"/>
    <property type="match status" value="1"/>
</dbReference>
<comment type="caution">
    <text evidence="2">The sequence shown here is derived from an EMBL/GenBank/DDBJ whole genome shotgun (WGS) entry which is preliminary data.</text>
</comment>